<dbReference type="GO" id="GO:0046854">
    <property type="term" value="P:phosphatidylinositol phosphate biosynthetic process"/>
    <property type="evidence" value="ECO:0007669"/>
    <property type="project" value="InterPro"/>
</dbReference>
<reference evidence="11" key="1">
    <citation type="submission" date="2013-05" db="EMBL/GenBank/DDBJ databases">
        <authorList>
            <person name="Yim A.K.Y."/>
            <person name="Chan T.F."/>
            <person name="Ji K.M."/>
            <person name="Liu X.Y."/>
            <person name="Zhou J.W."/>
            <person name="Li R.Q."/>
            <person name="Yang K.Y."/>
            <person name="Li J."/>
            <person name="Li M."/>
            <person name="Law P.T.W."/>
            <person name="Wu Y.L."/>
            <person name="Cai Z.L."/>
            <person name="Qin H."/>
            <person name="Bao Y."/>
            <person name="Leung R.K.K."/>
            <person name="Ng P.K.S."/>
            <person name="Zou J."/>
            <person name="Zhong X.J."/>
            <person name="Ran P.X."/>
            <person name="Zhong N.S."/>
            <person name="Liu Z.G."/>
            <person name="Tsui S.K.W."/>
        </authorList>
    </citation>
    <scope>NUCLEOTIDE SEQUENCE</scope>
    <source>
        <strain evidence="11">Derf</strain>
        <tissue evidence="11">Whole organism</tissue>
    </source>
</reference>
<dbReference type="AlphaFoldDB" id="A0A922HRB6"/>
<dbReference type="Gene3D" id="1.10.10.10">
    <property type="entry name" value="Winged helix-like DNA-binding domain superfamily/Winged helix DNA-binding domain"/>
    <property type="match status" value="1"/>
</dbReference>
<comment type="caution">
    <text evidence="11">The sequence shown here is derived from an EMBL/GenBank/DDBJ whole genome shotgun (WGS) entry which is preliminary data.</text>
</comment>
<dbReference type="PROSITE" id="PS00630">
    <property type="entry name" value="IMP_2"/>
    <property type="match status" value="1"/>
</dbReference>
<feature type="binding site" evidence="9">
    <location>
        <position position="601"/>
    </location>
    <ligand>
        <name>Mg(2+)</name>
        <dbReference type="ChEBI" id="CHEBI:18420"/>
        <label>1</label>
        <note>catalytic</note>
    </ligand>
</feature>
<gene>
    <name evidence="11" type="primary">PA2G4_1</name>
    <name evidence="11" type="ORF">DERF_010686</name>
</gene>
<dbReference type="InterPro" id="IPR036390">
    <property type="entry name" value="WH_DNA-bd_sf"/>
</dbReference>
<evidence type="ECO:0000256" key="9">
    <source>
        <dbReference type="PIRSR" id="PIRSR600760-2"/>
    </source>
</evidence>
<keyword evidence="6 9" id="KW-0479">Metal-binding</keyword>
<evidence type="ECO:0000256" key="1">
    <source>
        <dbReference type="ARBA" id="ARBA00001946"/>
    </source>
</evidence>
<dbReference type="SUPFAM" id="SSF56655">
    <property type="entry name" value="Carbohydrate phosphatase"/>
    <property type="match status" value="1"/>
</dbReference>
<dbReference type="PRINTS" id="PR00377">
    <property type="entry name" value="IMPHPHTASES"/>
</dbReference>
<comment type="similarity">
    <text evidence="4">Belongs to the inositol monophosphatase superfamily.</text>
</comment>
<reference evidence="11" key="2">
    <citation type="journal article" date="2022" name="Res Sq">
        <title>Comparative Genomics Reveals Insights into the Divergent Evolution of Astigmatic Mites and Household Pest Adaptations.</title>
        <authorList>
            <person name="Xiong Q."/>
            <person name="Wan A.T.-Y."/>
            <person name="Liu X.-Y."/>
            <person name="Fung C.S.-H."/>
            <person name="Xiao X."/>
            <person name="Malainual N."/>
            <person name="Hou J."/>
            <person name="Wang L."/>
            <person name="Wang M."/>
            <person name="Yang K."/>
            <person name="Cui Y."/>
            <person name="Leung E."/>
            <person name="Nong W."/>
            <person name="Shin S.-K."/>
            <person name="Au S."/>
            <person name="Jeong K.Y."/>
            <person name="Chew F.T."/>
            <person name="Hui J."/>
            <person name="Leung T.F."/>
            <person name="Tungtrongchitr A."/>
            <person name="Zhong N."/>
            <person name="Liu Z."/>
            <person name="Tsui S."/>
        </authorList>
    </citation>
    <scope>NUCLEOTIDE SEQUENCE</scope>
    <source>
        <strain evidence="11">Derf</strain>
        <tissue evidence="11">Whole organism</tissue>
    </source>
</reference>
<dbReference type="InterPro" id="IPR033942">
    <property type="entry name" value="IMPase"/>
</dbReference>
<evidence type="ECO:0000256" key="7">
    <source>
        <dbReference type="ARBA" id="ARBA00022801"/>
    </source>
</evidence>
<dbReference type="InterPro" id="IPR036005">
    <property type="entry name" value="Creatinase/aminopeptidase-like"/>
</dbReference>
<dbReference type="InterPro" id="IPR000760">
    <property type="entry name" value="Inositol_monophosphatase-like"/>
</dbReference>
<dbReference type="PANTHER" id="PTHR10804">
    <property type="entry name" value="PROTEASE FAMILY M24 METHIONYL AMINOPEPTIDASE, AMINOPEPTIDASE P"/>
    <property type="match status" value="1"/>
</dbReference>
<dbReference type="InterPro" id="IPR036388">
    <property type="entry name" value="WH-like_DNA-bd_sf"/>
</dbReference>
<dbReference type="Gene3D" id="3.40.190.80">
    <property type="match status" value="1"/>
</dbReference>
<evidence type="ECO:0000256" key="2">
    <source>
        <dbReference type="ARBA" id="ARBA00005152"/>
    </source>
</evidence>
<dbReference type="PROSITE" id="PS00629">
    <property type="entry name" value="IMP_1"/>
    <property type="match status" value="1"/>
</dbReference>
<dbReference type="FunFam" id="1.10.10.10:FF:000029">
    <property type="entry name" value="Proliferation-associated 2G4, a"/>
    <property type="match status" value="1"/>
</dbReference>
<keyword evidence="8 9" id="KW-0460">Magnesium</keyword>
<evidence type="ECO:0000256" key="3">
    <source>
        <dbReference type="ARBA" id="ARBA00007319"/>
    </source>
</evidence>
<dbReference type="PANTHER" id="PTHR10804:SF11">
    <property type="entry name" value="PROLIFERATION-ASSOCIATED PROTEIN 2G4"/>
    <property type="match status" value="1"/>
</dbReference>
<dbReference type="PRINTS" id="PR00378">
    <property type="entry name" value="LIIMPHPHTASE"/>
</dbReference>
<dbReference type="EMBL" id="ASGP02000005">
    <property type="protein sequence ID" value="KAH9505920.1"/>
    <property type="molecule type" value="Genomic_DNA"/>
</dbReference>
<comment type="pathway">
    <text evidence="2">Polyol metabolism; myo-inositol biosynthesis; myo-inositol from D-glucose 6-phosphate: step 2/2.</text>
</comment>
<dbReference type="SUPFAM" id="SSF55920">
    <property type="entry name" value="Creatinase/aminopeptidase"/>
    <property type="match status" value="1"/>
</dbReference>
<dbReference type="CDD" id="cd01089">
    <property type="entry name" value="PA2G4-like"/>
    <property type="match status" value="1"/>
</dbReference>
<feature type="binding site" evidence="9">
    <location>
        <position position="469"/>
    </location>
    <ligand>
        <name>Mg(2+)</name>
        <dbReference type="ChEBI" id="CHEBI:18420"/>
        <label>1</label>
        <note>catalytic</note>
    </ligand>
</feature>
<evidence type="ECO:0000313" key="12">
    <source>
        <dbReference type="Proteomes" id="UP000790347"/>
    </source>
</evidence>
<evidence type="ECO:0000256" key="4">
    <source>
        <dbReference type="ARBA" id="ARBA00009759"/>
    </source>
</evidence>
<accession>A0A922HRB6</accession>
<feature type="binding site" evidence="9">
    <location>
        <position position="449"/>
    </location>
    <ligand>
        <name>Mg(2+)</name>
        <dbReference type="ChEBI" id="CHEBI:18420"/>
        <label>1</label>
        <note>catalytic</note>
    </ligand>
</feature>
<dbReference type="InterPro" id="IPR020552">
    <property type="entry name" value="Inositol_monoPase_Li-sen"/>
</dbReference>
<keyword evidence="7" id="KW-0378">Hydrolase</keyword>
<dbReference type="SUPFAM" id="SSF46785">
    <property type="entry name" value="Winged helix' DNA-binding domain"/>
    <property type="match status" value="1"/>
</dbReference>
<proteinExistence type="inferred from homology"/>
<evidence type="ECO:0000256" key="6">
    <source>
        <dbReference type="ARBA" id="ARBA00022723"/>
    </source>
</evidence>
<organism evidence="11 12">
    <name type="scientific">Dermatophagoides farinae</name>
    <name type="common">American house dust mite</name>
    <dbReference type="NCBI Taxonomy" id="6954"/>
    <lineage>
        <taxon>Eukaryota</taxon>
        <taxon>Metazoa</taxon>
        <taxon>Ecdysozoa</taxon>
        <taxon>Arthropoda</taxon>
        <taxon>Chelicerata</taxon>
        <taxon>Arachnida</taxon>
        <taxon>Acari</taxon>
        <taxon>Acariformes</taxon>
        <taxon>Sarcoptiformes</taxon>
        <taxon>Astigmata</taxon>
        <taxon>Psoroptidia</taxon>
        <taxon>Analgoidea</taxon>
        <taxon>Pyroglyphidae</taxon>
        <taxon>Dermatophagoidinae</taxon>
        <taxon>Dermatophagoides</taxon>
    </lineage>
</organism>
<feature type="binding site" evidence="9">
    <location>
        <position position="470"/>
    </location>
    <ligand>
        <name>Mg(2+)</name>
        <dbReference type="ChEBI" id="CHEBI:18420"/>
        <label>1</label>
        <note>catalytic</note>
    </ligand>
</feature>
<dbReference type="FunFam" id="3.30.540.10:FF:000004">
    <property type="entry name" value="Inositol-1-monophosphatase"/>
    <property type="match status" value="1"/>
</dbReference>
<evidence type="ECO:0000256" key="5">
    <source>
        <dbReference type="ARBA" id="ARBA00013106"/>
    </source>
</evidence>
<dbReference type="Gene3D" id="3.90.230.10">
    <property type="entry name" value="Creatinase/methionine aminopeptidase superfamily"/>
    <property type="match status" value="1"/>
</dbReference>
<dbReference type="Pfam" id="PF00459">
    <property type="entry name" value="Inositol_P"/>
    <property type="match status" value="1"/>
</dbReference>
<dbReference type="FunFam" id="3.90.230.10:FF:000013">
    <property type="entry name" value="DNA-binding protein, 42 kDa"/>
    <property type="match status" value="1"/>
</dbReference>
<comment type="similarity">
    <text evidence="3">Belongs to the peptidase M24 family.</text>
</comment>
<dbReference type="CDD" id="cd01639">
    <property type="entry name" value="IMPase"/>
    <property type="match status" value="1"/>
</dbReference>
<name>A0A922HRB6_DERFA</name>
<dbReference type="InterPro" id="IPR047113">
    <property type="entry name" value="PA2G4/ARX1"/>
</dbReference>
<dbReference type="Gene3D" id="3.30.540.10">
    <property type="entry name" value="Fructose-1,6-Bisphosphatase, subunit A, domain 1"/>
    <property type="match status" value="1"/>
</dbReference>
<dbReference type="Pfam" id="PF00557">
    <property type="entry name" value="Peptidase_M24"/>
    <property type="match status" value="1"/>
</dbReference>
<keyword evidence="12" id="KW-1185">Reference proteome</keyword>
<protein>
    <recommendedName>
        <fullName evidence="5">inositol-phosphate phosphatase</fullName>
        <ecNumber evidence="5">3.1.3.25</ecNumber>
    </recommendedName>
</protein>
<feature type="domain" description="Peptidase M24" evidence="10">
    <location>
        <begin position="34"/>
        <end position="190"/>
    </location>
</feature>
<dbReference type="EC" id="3.1.3.25" evidence="5"/>
<dbReference type="InterPro" id="IPR020550">
    <property type="entry name" value="Inositol_monophosphatase_CS"/>
</dbReference>
<dbReference type="Proteomes" id="UP000790347">
    <property type="component" value="Unassembled WGS sequence"/>
</dbReference>
<dbReference type="InterPro" id="IPR020583">
    <property type="entry name" value="Inositol_monoP_metal-BS"/>
</dbReference>
<sequence length="655" mass="72518">MSESKDKDSSAITGAVGGGDVEKNTIATDIVVTKYKMAGEMVNRVLQQVLDKCVAGASIIDICEFGDNQINEETKKVFKKEKEIKKGIAFPTCVSVNNCVCHYSPLKSDPIVTLKDGDMVKVDLGAHIDGYMALAAHTIVIGATMENRIKGRQADALLAAYYGSEVALRLVQPGNENIAVTDAVQKVSDTFKCKPISGMLSHQTKQYQMDGGKTIIQNPTDIQRKEHEKCEFLVHEVYAIDVLITTGDGKTREMDSKTTIYRKTDENYQLKMKASRVLFSDIDKKFANMPFTLRALDNEQKARMGVVECVKHKLLEPYSVLYDKDNEMIAQFKFTVLLMPSGSHKITGLSFDPSICESEYSIEDESLKTILAKEGHAKMELKELLERQSLAIRLAKQAGEIIKKASGNMILPDEKCSFADLVTESDKAVEKMVFDEIKKQYPDDKFIGEESANETDEWSDDPTWIIDPIDGTTNFVHNFPFCCISIGFTYKRQPCLGVIYHPHLDHLYTAIKGHGAKLTKSNGEIIDIHVRPCPSLSQALVVAELGSQRDEAKRECVFKNLESIGWASHGIRSLGSAALNICSVASGQMDAFFEFGPYIWDICAGVVIATEAGGHVCDTTGGQLDLQGRRFIFASNEKLAKEIATKLVVQLDLKK</sequence>
<comment type="cofactor">
    <cofactor evidence="1 9">
        <name>Mg(2+)</name>
        <dbReference type="ChEBI" id="CHEBI:18420"/>
    </cofactor>
</comment>
<evidence type="ECO:0000313" key="11">
    <source>
        <dbReference type="EMBL" id="KAH9505920.1"/>
    </source>
</evidence>
<dbReference type="GO" id="GO:0046872">
    <property type="term" value="F:metal ion binding"/>
    <property type="evidence" value="ECO:0007669"/>
    <property type="project" value="UniProtKB-KW"/>
</dbReference>
<dbReference type="InterPro" id="IPR004545">
    <property type="entry name" value="PA2G4"/>
</dbReference>
<dbReference type="FunFam" id="3.40.190.80:FF:000002">
    <property type="entry name" value="Inositol-1-monophosphatase"/>
    <property type="match status" value="1"/>
</dbReference>
<dbReference type="NCBIfam" id="TIGR00495">
    <property type="entry name" value="crvDNA_42K"/>
    <property type="match status" value="1"/>
</dbReference>
<dbReference type="InterPro" id="IPR000994">
    <property type="entry name" value="Pept_M24"/>
</dbReference>
<dbReference type="GO" id="GO:0008934">
    <property type="term" value="F:inositol monophosphate 1-phosphatase activity"/>
    <property type="evidence" value="ECO:0007669"/>
    <property type="project" value="InterPro"/>
</dbReference>
<feature type="binding site" evidence="9">
    <location>
        <position position="467"/>
    </location>
    <ligand>
        <name>Mg(2+)</name>
        <dbReference type="ChEBI" id="CHEBI:18420"/>
        <label>1</label>
        <note>catalytic</note>
    </ligand>
</feature>
<evidence type="ECO:0000259" key="10">
    <source>
        <dbReference type="Pfam" id="PF00557"/>
    </source>
</evidence>
<evidence type="ECO:0000256" key="8">
    <source>
        <dbReference type="ARBA" id="ARBA00022842"/>
    </source>
</evidence>